<dbReference type="GO" id="GO:0006144">
    <property type="term" value="P:purine nucleobase metabolic process"/>
    <property type="evidence" value="ECO:0007669"/>
    <property type="project" value="UniProtKB-KW"/>
</dbReference>
<dbReference type="AlphaFoldDB" id="A0A3S5Y2D1"/>
<comment type="pathway">
    <text evidence="2">Purine metabolism; urate degradation; (S)-allantoin from urate: step 3/3.</text>
</comment>
<evidence type="ECO:0000256" key="4">
    <source>
        <dbReference type="ARBA" id="ARBA00022631"/>
    </source>
</evidence>
<evidence type="ECO:0000313" key="8">
    <source>
        <dbReference type="EMBL" id="CBH46688.1"/>
    </source>
</evidence>
<dbReference type="GO" id="GO:0051997">
    <property type="term" value="F:2-oxo-4-hydroxy-4-carboxy-5-ureidoimidazoline decarboxylase activity"/>
    <property type="evidence" value="ECO:0007669"/>
    <property type="project" value="UniProtKB-EC"/>
</dbReference>
<keyword evidence="4" id="KW-0659">Purine metabolism</keyword>
<evidence type="ECO:0000313" key="9">
    <source>
        <dbReference type="Proteomes" id="UP000006892"/>
    </source>
</evidence>
<evidence type="ECO:0000256" key="5">
    <source>
        <dbReference type="ARBA" id="ARBA00022793"/>
    </source>
</evidence>
<evidence type="ECO:0000256" key="6">
    <source>
        <dbReference type="ARBA" id="ARBA00023239"/>
    </source>
</evidence>
<evidence type="ECO:0000256" key="1">
    <source>
        <dbReference type="ARBA" id="ARBA00001163"/>
    </source>
</evidence>
<protein>
    <recommendedName>
        <fullName evidence="3">2-oxo-4-hydroxy-4-carboxy-5-ureidoimidazoline decarboxylase</fullName>
        <ecNumber evidence="3">4.1.1.97</ecNumber>
    </recommendedName>
</protein>
<dbReference type="InterPro" id="IPR018020">
    <property type="entry name" value="OHCU_decarboxylase"/>
</dbReference>
<organism evidence="8">
    <name type="scientific">Rhodococcus hoagii (strain 103S)</name>
    <name type="common">Rhodococcus equi</name>
    <dbReference type="NCBI Taxonomy" id="685727"/>
    <lineage>
        <taxon>Bacteria</taxon>
        <taxon>Bacillati</taxon>
        <taxon>Actinomycetota</taxon>
        <taxon>Actinomycetes</taxon>
        <taxon>Mycobacteriales</taxon>
        <taxon>Nocardiaceae</taxon>
        <taxon>Prescottella</taxon>
    </lineage>
</organism>
<gene>
    <name evidence="8" type="ordered locus">REQ_05690</name>
</gene>
<evidence type="ECO:0000256" key="2">
    <source>
        <dbReference type="ARBA" id="ARBA00004754"/>
    </source>
</evidence>
<accession>A0A3S5Y2D1</accession>
<name>A0A3S5Y2D1_RHOH1</name>
<dbReference type="PANTHER" id="PTHR43466">
    <property type="entry name" value="2-OXO-4-HYDROXY-4-CARBOXY-5-UREIDOIMIDAZOLINE DECARBOXYLASE-RELATED"/>
    <property type="match status" value="1"/>
</dbReference>
<evidence type="ECO:0000259" key="7">
    <source>
        <dbReference type="Pfam" id="PF09349"/>
    </source>
</evidence>
<dbReference type="GO" id="GO:0019628">
    <property type="term" value="P:urate catabolic process"/>
    <property type="evidence" value="ECO:0007669"/>
    <property type="project" value="TreeGrafter"/>
</dbReference>
<dbReference type="EC" id="4.1.1.97" evidence="3"/>
<dbReference type="Proteomes" id="UP001154400">
    <property type="component" value="Chromosome"/>
</dbReference>
<sequence>MLMHQGIGLDRFNELPRRRAVHALFECCCCLSWSTRIADGREYRTYTELLAAADAELHALSEPEIEQALQGHPRIGSRARSRPSFREQCAVWVEDAAVMHTLEDAAAAYEELFGFRYVWFSDGRDGRALLADLTARMTHDVDTERKVRTTELARITRTRLERMLGPEGGFPDY</sequence>
<dbReference type="Gene3D" id="1.10.3330.10">
    <property type="entry name" value="Oxo-4-hydroxy-4-carboxy-5-ureidoimidazoline decarboxylase"/>
    <property type="match status" value="1"/>
</dbReference>
<dbReference type="EMBL" id="FN563149">
    <property type="protein sequence ID" value="CBH46688.1"/>
    <property type="molecule type" value="Genomic_DNA"/>
</dbReference>
<dbReference type="RefSeq" id="WP_005515771.1">
    <property type="nucleotide sequence ID" value="NC_014659.1"/>
</dbReference>
<reference evidence="8" key="1">
    <citation type="journal article" date="2010" name="PLoS Genet.">
        <title>The genome of a pathogenic rhodococcus: cooptive virulence underpinned by key gene acquisitions.</title>
        <authorList>
            <person name="Letek M."/>
            <person name="Gonzalez P."/>
            <person name="Macarthur I."/>
            <person name="Rodriguez H."/>
            <person name="Freeman T.C."/>
            <person name="Valero-Rello A."/>
            <person name="Blanco M."/>
            <person name="Buckley T."/>
            <person name="Cherevach I."/>
            <person name="Fahey R."/>
            <person name="Hapeshi A."/>
            <person name="Holdstock J."/>
            <person name="Leadon D."/>
            <person name="Navas J."/>
            <person name="Ocampo A."/>
            <person name="Quail M.A."/>
            <person name="Sanders M."/>
            <person name="Scortti M.M."/>
            <person name="Prescott J.F."/>
            <person name="Fogarty U."/>
            <person name="Meijer W.G."/>
            <person name="Parkhill J."/>
            <person name="Bentley S.D."/>
            <person name="Vazquez-Boland J.A."/>
        </authorList>
    </citation>
    <scope>NUCLEOTIDE SEQUENCE [LARGE SCALE GENOMIC DNA]</scope>
    <source>
        <strain evidence="8 9">103S</strain>
    </source>
</reference>
<dbReference type="PANTHER" id="PTHR43466:SF1">
    <property type="entry name" value="2-OXO-4-HYDROXY-4-CARBOXY-5-UREIDOIMIDAZOLINE DECARBOXYLASE-RELATED"/>
    <property type="match status" value="1"/>
</dbReference>
<feature type="domain" description="Oxo-4-hydroxy-4-carboxy-5-ureidoimidazoline decarboxylase" evidence="7">
    <location>
        <begin position="13"/>
        <end position="161"/>
    </location>
</feature>
<dbReference type="NCBIfam" id="NF010372">
    <property type="entry name" value="PRK13798.1"/>
    <property type="match status" value="1"/>
</dbReference>
<comment type="catalytic activity">
    <reaction evidence="1">
        <text>5-hydroxy-2-oxo-4-ureido-2,5-dihydro-1H-imidazole-5-carboxylate + H(+) = (S)-allantoin + CO2</text>
        <dbReference type="Rhea" id="RHEA:26301"/>
        <dbReference type="ChEBI" id="CHEBI:15378"/>
        <dbReference type="ChEBI" id="CHEBI:15678"/>
        <dbReference type="ChEBI" id="CHEBI:16526"/>
        <dbReference type="ChEBI" id="CHEBI:58639"/>
        <dbReference type="EC" id="4.1.1.97"/>
    </reaction>
</comment>
<dbReference type="KEGG" id="req:REQ_05690"/>
<keyword evidence="5" id="KW-0210">Decarboxylase</keyword>
<dbReference type="Pfam" id="PF09349">
    <property type="entry name" value="OHCU_decarbox"/>
    <property type="match status" value="1"/>
</dbReference>
<evidence type="ECO:0000256" key="3">
    <source>
        <dbReference type="ARBA" id="ARBA00012257"/>
    </source>
</evidence>
<proteinExistence type="predicted"/>
<keyword evidence="6" id="KW-0456">Lyase</keyword>
<dbReference type="SUPFAM" id="SSF158694">
    <property type="entry name" value="UraD-Like"/>
    <property type="match status" value="1"/>
</dbReference>
<dbReference type="InterPro" id="IPR036778">
    <property type="entry name" value="OHCU_decarboxylase_sf"/>
</dbReference>